<dbReference type="GO" id="GO:0046872">
    <property type="term" value="F:metal ion binding"/>
    <property type="evidence" value="ECO:0007669"/>
    <property type="project" value="UniProtKB-KW"/>
</dbReference>
<keyword evidence="9" id="KW-0799">Topoisomerase</keyword>
<evidence type="ECO:0000259" key="13">
    <source>
        <dbReference type="PROSITE" id="PS50880"/>
    </source>
</evidence>
<dbReference type="FunFam" id="3.30.230.10:FF:000005">
    <property type="entry name" value="DNA gyrase subunit B"/>
    <property type="match status" value="1"/>
</dbReference>
<name>A0A075GR72_9EURY</name>
<dbReference type="PRINTS" id="PR00418">
    <property type="entry name" value="TPI2FAMILY"/>
</dbReference>
<dbReference type="FunFam" id="3.30.565.10:FF:000002">
    <property type="entry name" value="DNA gyrase subunit B"/>
    <property type="match status" value="1"/>
</dbReference>
<comment type="similarity">
    <text evidence="3">Belongs to the type II topoisomerase GyrB family.</text>
</comment>
<protein>
    <recommendedName>
        <fullName evidence="4">DNA topoisomerase (ATP-hydrolyzing)</fullName>
        <ecNumber evidence="4">5.6.2.2</ecNumber>
    </recommendedName>
</protein>
<dbReference type="EC" id="5.6.2.2" evidence="4"/>
<dbReference type="PRINTS" id="PR01159">
    <property type="entry name" value="DNAGYRASEB"/>
</dbReference>
<evidence type="ECO:0000256" key="11">
    <source>
        <dbReference type="ARBA" id="ARBA00023235"/>
    </source>
</evidence>
<dbReference type="InterPro" id="IPR013759">
    <property type="entry name" value="Topo_IIA_B_C"/>
</dbReference>
<evidence type="ECO:0000256" key="1">
    <source>
        <dbReference type="ARBA" id="ARBA00000185"/>
    </source>
</evidence>
<organism evidence="14">
    <name type="scientific">uncultured marine group II/III euryarchaeote KM3_175_H12</name>
    <dbReference type="NCBI Taxonomy" id="1457933"/>
    <lineage>
        <taxon>Archaea</taxon>
        <taxon>Methanobacteriati</taxon>
        <taxon>Methanobacteriota</taxon>
        <taxon>environmental samples</taxon>
    </lineage>
</organism>
<evidence type="ECO:0000313" key="14">
    <source>
        <dbReference type="EMBL" id="AIF04687.1"/>
    </source>
</evidence>
<dbReference type="InterPro" id="IPR001241">
    <property type="entry name" value="Topo_IIA"/>
</dbReference>
<dbReference type="InterPro" id="IPR018522">
    <property type="entry name" value="TopoIIA_CS"/>
</dbReference>
<evidence type="ECO:0000256" key="12">
    <source>
        <dbReference type="SAM" id="MobiDB-lite"/>
    </source>
</evidence>
<evidence type="ECO:0000256" key="3">
    <source>
        <dbReference type="ARBA" id="ARBA00010708"/>
    </source>
</evidence>
<dbReference type="PROSITE" id="PS50880">
    <property type="entry name" value="TOPRIM"/>
    <property type="match status" value="1"/>
</dbReference>
<dbReference type="Gene3D" id="3.30.230.10">
    <property type="match status" value="1"/>
</dbReference>
<dbReference type="PANTHER" id="PTHR45866:SF1">
    <property type="entry name" value="DNA GYRASE SUBUNIT B, MITOCHONDRIAL"/>
    <property type="match status" value="1"/>
</dbReference>
<keyword evidence="7" id="KW-0067">ATP-binding</keyword>
<dbReference type="PANTHER" id="PTHR45866">
    <property type="entry name" value="DNA GYRASE/TOPOISOMERASE SUBUNIT B"/>
    <property type="match status" value="1"/>
</dbReference>
<dbReference type="InterPro" id="IPR003594">
    <property type="entry name" value="HATPase_dom"/>
</dbReference>
<dbReference type="NCBIfam" id="NF004189">
    <property type="entry name" value="PRK05644.1"/>
    <property type="match status" value="1"/>
</dbReference>
<evidence type="ECO:0000256" key="5">
    <source>
        <dbReference type="ARBA" id="ARBA00022723"/>
    </source>
</evidence>
<keyword evidence="6" id="KW-0547">Nucleotide-binding</keyword>
<dbReference type="InterPro" id="IPR020568">
    <property type="entry name" value="Ribosomal_Su5_D2-typ_SF"/>
</dbReference>
<evidence type="ECO:0000256" key="4">
    <source>
        <dbReference type="ARBA" id="ARBA00012895"/>
    </source>
</evidence>
<keyword evidence="10" id="KW-0238">DNA-binding</keyword>
<evidence type="ECO:0000256" key="6">
    <source>
        <dbReference type="ARBA" id="ARBA00022741"/>
    </source>
</evidence>
<dbReference type="Gene3D" id="3.40.50.670">
    <property type="match status" value="1"/>
</dbReference>
<dbReference type="SUPFAM" id="SSF54211">
    <property type="entry name" value="Ribosomal protein S5 domain 2-like"/>
    <property type="match status" value="1"/>
</dbReference>
<dbReference type="InterPro" id="IPR036890">
    <property type="entry name" value="HATPase_C_sf"/>
</dbReference>
<evidence type="ECO:0000256" key="8">
    <source>
        <dbReference type="ARBA" id="ARBA00022842"/>
    </source>
</evidence>
<dbReference type="PROSITE" id="PS00177">
    <property type="entry name" value="TOPOISOMERASE_II"/>
    <property type="match status" value="1"/>
</dbReference>
<dbReference type="GO" id="GO:0003677">
    <property type="term" value="F:DNA binding"/>
    <property type="evidence" value="ECO:0007669"/>
    <property type="project" value="UniProtKB-KW"/>
</dbReference>
<dbReference type="Pfam" id="PF02518">
    <property type="entry name" value="HATPase_c"/>
    <property type="match status" value="1"/>
</dbReference>
<keyword evidence="5" id="KW-0479">Metal-binding</keyword>
<feature type="domain" description="Toprim" evidence="13">
    <location>
        <begin position="426"/>
        <end position="566"/>
    </location>
</feature>
<dbReference type="InterPro" id="IPR000565">
    <property type="entry name" value="Topo_IIA_B"/>
</dbReference>
<dbReference type="AlphaFoldDB" id="A0A075GR72"/>
<keyword evidence="8" id="KW-0460">Magnesium</keyword>
<evidence type="ECO:0000256" key="7">
    <source>
        <dbReference type="ARBA" id="ARBA00022840"/>
    </source>
</evidence>
<dbReference type="InterPro" id="IPR013506">
    <property type="entry name" value="Topo_IIA_bsu_dom2"/>
</dbReference>
<dbReference type="EMBL" id="KF900715">
    <property type="protein sequence ID" value="AIF04687.1"/>
    <property type="molecule type" value="Genomic_DNA"/>
</dbReference>
<dbReference type="SUPFAM" id="SSF56719">
    <property type="entry name" value="Type II DNA topoisomerase"/>
    <property type="match status" value="1"/>
</dbReference>
<dbReference type="GO" id="GO:0003918">
    <property type="term" value="F:DNA topoisomerase type II (double strand cut, ATP-hydrolyzing) activity"/>
    <property type="evidence" value="ECO:0007669"/>
    <property type="project" value="UniProtKB-EC"/>
</dbReference>
<dbReference type="SMART" id="SM00387">
    <property type="entry name" value="HATPase_c"/>
    <property type="match status" value="1"/>
</dbReference>
<sequence>MISMAGEYDEGTIQVLEGLEAVRQVPGMYLGETDNGEALHRCIWEVVDNAVDEHLAGHNDVIDVVIKADGSVSVKDYGRGIPVGIHPDKGISTAEVVMTSLHAGGKFDNEAYKVSGGLHGVGVSAVNAVSEWLLMTIHRDGKIWQQEFRAGIPQYDIKEIGDSDETGTTIHFMPDLQFFSNVTDFEYDRMDERIRETSFLNGGLEITLADELSGKEKVSHKYEGGIAEFVQHLGERAASIHPEVIRLIGSREDSDGKLVEADIALLWSDAYSEKIQCYTNIIRNRDGGTHMSGLRGSLTRTINTYGNSRELLKKVGNLSGEDIREGLTAVISIKHPDPSFSSQAKDKLVTSEVQGIVEAIVNEKLGEFLEENPTTGRMIIDKAILSSKAREAARKARDLTRRKGVLEGGGLPGKLADCQSRDPSECEIFIVEGDSAGGSAKTGRDRRTQAILPLRGKILNVERQQKHPAKVFQNNEIQTMIRAFGAGVGNKNHDDEDDRNEGSENEESKELDEGFFNPAKLRYSRLIIMTDADVDGAHIRTLILTFFWRYMKDAVTNGNVYIAQPPLYQVIRGRESRYAFSDEERDNHIKDLTADKPNAKLTIQRYKGLGEMNPDQLWSTTMDPEERTLLQVSVEDALEADNMFEILMGEDVPSRRAFIEKHAMEVTNLDI</sequence>
<reference evidence="14" key="1">
    <citation type="journal article" date="2014" name="Genome Biol. Evol.">
        <title>Pangenome evidence for extensive interdomain horizontal transfer affecting lineage core and shell genes in uncultured planktonic thaumarchaeota and euryarchaeota.</title>
        <authorList>
            <person name="Deschamps P."/>
            <person name="Zivanovic Y."/>
            <person name="Moreira D."/>
            <person name="Rodriguez-Valera F."/>
            <person name="Lopez-Garcia P."/>
        </authorList>
    </citation>
    <scope>NUCLEOTIDE SEQUENCE</scope>
</reference>
<dbReference type="InterPro" id="IPR002288">
    <property type="entry name" value="DNA_gyrase_B_C"/>
</dbReference>
<dbReference type="InterPro" id="IPR013760">
    <property type="entry name" value="Topo_IIA-like_dom_sf"/>
</dbReference>
<gene>
    <name evidence="14" type="primary">gyrB</name>
</gene>
<dbReference type="InterPro" id="IPR006171">
    <property type="entry name" value="TOPRIM_dom"/>
</dbReference>
<dbReference type="GO" id="GO:0006265">
    <property type="term" value="P:DNA topological change"/>
    <property type="evidence" value="ECO:0007669"/>
    <property type="project" value="InterPro"/>
</dbReference>
<dbReference type="SUPFAM" id="SSF55874">
    <property type="entry name" value="ATPase domain of HSP90 chaperone/DNA topoisomerase II/histidine kinase"/>
    <property type="match status" value="1"/>
</dbReference>
<dbReference type="Gene3D" id="3.30.565.10">
    <property type="entry name" value="Histidine kinase-like ATPase, C-terminal domain"/>
    <property type="match status" value="1"/>
</dbReference>
<dbReference type="NCBIfam" id="NF011501">
    <property type="entry name" value="PRK14939.1"/>
    <property type="match status" value="1"/>
</dbReference>
<keyword evidence="11 14" id="KW-0413">Isomerase</keyword>
<comment type="cofactor">
    <cofactor evidence="2">
        <name>Mg(2+)</name>
        <dbReference type="ChEBI" id="CHEBI:18420"/>
    </cofactor>
</comment>
<dbReference type="Pfam" id="PF00986">
    <property type="entry name" value="DNA_gyraseB_C"/>
    <property type="match status" value="1"/>
</dbReference>
<feature type="compositionally biased region" description="Basic and acidic residues" evidence="12">
    <location>
        <begin position="500"/>
        <end position="511"/>
    </location>
</feature>
<evidence type="ECO:0000256" key="10">
    <source>
        <dbReference type="ARBA" id="ARBA00023125"/>
    </source>
</evidence>
<dbReference type="Pfam" id="PF01751">
    <property type="entry name" value="Toprim"/>
    <property type="match status" value="1"/>
</dbReference>
<dbReference type="CDD" id="cd16928">
    <property type="entry name" value="HATPase_GyrB-like"/>
    <property type="match status" value="1"/>
</dbReference>
<dbReference type="Pfam" id="PF00204">
    <property type="entry name" value="DNA_gyraseB"/>
    <property type="match status" value="1"/>
</dbReference>
<accession>A0A075GR72</accession>
<proteinExistence type="inferred from homology"/>
<feature type="region of interest" description="Disordered" evidence="12">
    <location>
        <begin position="487"/>
        <end position="511"/>
    </location>
</feature>
<dbReference type="InterPro" id="IPR014721">
    <property type="entry name" value="Ribsml_uS5_D2-typ_fold_subgr"/>
</dbReference>
<evidence type="ECO:0000256" key="9">
    <source>
        <dbReference type="ARBA" id="ARBA00023029"/>
    </source>
</evidence>
<comment type="catalytic activity">
    <reaction evidence="1">
        <text>ATP-dependent breakage, passage and rejoining of double-stranded DNA.</text>
        <dbReference type="EC" id="5.6.2.2"/>
    </reaction>
</comment>
<dbReference type="SMART" id="SM00433">
    <property type="entry name" value="TOP2c"/>
    <property type="match status" value="1"/>
</dbReference>
<evidence type="ECO:0000256" key="2">
    <source>
        <dbReference type="ARBA" id="ARBA00001946"/>
    </source>
</evidence>
<dbReference type="GO" id="GO:0005524">
    <property type="term" value="F:ATP binding"/>
    <property type="evidence" value="ECO:0007669"/>
    <property type="project" value="UniProtKB-KW"/>
</dbReference>